<accession>A0A1N6N1Z2</accession>
<dbReference type="AlphaFoldDB" id="A0A1N6N1Z2"/>
<gene>
    <name evidence="1" type="ORF">XIS1_900122</name>
</gene>
<sequence>MKVNANSQKQVKPDQGLGWEIIAKVRRFATSCRNGEFDIY</sequence>
<proteinExistence type="predicted"/>
<dbReference type="Proteomes" id="UP000196435">
    <property type="component" value="Unassembled WGS sequence"/>
</dbReference>
<reference evidence="2" key="1">
    <citation type="submission" date="2016-12" db="EMBL/GenBank/DDBJ databases">
        <authorList>
            <person name="Gaudriault S."/>
        </authorList>
    </citation>
    <scope>NUCLEOTIDE SEQUENCE [LARGE SCALE GENOMIC DNA]</scope>
    <source>
        <strain evidence="2">HGB1681 (deposited as PTA-6826 in the American Type Culture Collection)</strain>
    </source>
</reference>
<evidence type="ECO:0000313" key="1">
    <source>
        <dbReference type="EMBL" id="SIP75087.1"/>
    </source>
</evidence>
<evidence type="ECO:0000313" key="2">
    <source>
        <dbReference type="Proteomes" id="UP000196435"/>
    </source>
</evidence>
<organism evidence="1 2">
    <name type="scientific">Xenorhabdus innexi</name>
    <dbReference type="NCBI Taxonomy" id="290109"/>
    <lineage>
        <taxon>Bacteria</taxon>
        <taxon>Pseudomonadati</taxon>
        <taxon>Pseudomonadota</taxon>
        <taxon>Gammaproteobacteria</taxon>
        <taxon>Enterobacterales</taxon>
        <taxon>Morganellaceae</taxon>
        <taxon>Xenorhabdus</taxon>
    </lineage>
</organism>
<dbReference type="EMBL" id="FTLG01000237">
    <property type="protein sequence ID" value="SIP75087.1"/>
    <property type="molecule type" value="Genomic_DNA"/>
</dbReference>
<name>A0A1N6N1Z2_9GAMM</name>
<protein>
    <submittedName>
        <fullName evidence="1">Uncharacterized protein</fullName>
    </submittedName>
</protein>